<organism evidence="12">
    <name type="scientific">candidate division WOR-3 bacterium</name>
    <dbReference type="NCBI Taxonomy" id="2052148"/>
    <lineage>
        <taxon>Bacteria</taxon>
        <taxon>Bacteria division WOR-3</taxon>
    </lineage>
</organism>
<evidence type="ECO:0000256" key="8">
    <source>
        <dbReference type="NCBIfam" id="TIGR00038"/>
    </source>
</evidence>
<dbReference type="InterPro" id="IPR012340">
    <property type="entry name" value="NA-bd_OB-fold"/>
</dbReference>
<dbReference type="EMBL" id="DQWE01000386">
    <property type="protein sequence ID" value="HDI83741.1"/>
    <property type="molecule type" value="Genomic_DNA"/>
</dbReference>
<name>A0A7C0ZFJ2_UNCW3</name>
<comment type="caution">
    <text evidence="12">The sequence shown here is derived from an EMBL/GenBank/DDBJ whole genome shotgun (WGS) entry which is preliminary data.</text>
</comment>
<evidence type="ECO:0000256" key="1">
    <source>
        <dbReference type="ARBA" id="ARBA00004496"/>
    </source>
</evidence>
<comment type="similarity">
    <text evidence="3 7 9">Belongs to the elongation factor P family.</text>
</comment>
<evidence type="ECO:0000259" key="10">
    <source>
        <dbReference type="SMART" id="SM00841"/>
    </source>
</evidence>
<keyword evidence="6 7" id="KW-0648">Protein biosynthesis</keyword>
<evidence type="ECO:0000259" key="11">
    <source>
        <dbReference type="SMART" id="SM01185"/>
    </source>
</evidence>
<dbReference type="Pfam" id="PF08207">
    <property type="entry name" value="EFP_N"/>
    <property type="match status" value="1"/>
</dbReference>
<reference evidence="12" key="1">
    <citation type="journal article" date="2020" name="mSystems">
        <title>Genome- and Community-Level Interaction Insights into Carbon Utilization and Element Cycling Functions of Hydrothermarchaeota in Hydrothermal Sediment.</title>
        <authorList>
            <person name="Zhou Z."/>
            <person name="Liu Y."/>
            <person name="Xu W."/>
            <person name="Pan J."/>
            <person name="Luo Z.H."/>
            <person name="Li M."/>
        </authorList>
    </citation>
    <scope>NUCLEOTIDE SEQUENCE [LARGE SCALE GENOMIC DNA]</scope>
    <source>
        <strain evidence="12">HyVt-102</strain>
    </source>
</reference>
<dbReference type="HAMAP" id="MF_00141">
    <property type="entry name" value="EF_P"/>
    <property type="match status" value="1"/>
</dbReference>
<dbReference type="UniPathway" id="UPA00345"/>
<dbReference type="PANTHER" id="PTHR30053">
    <property type="entry name" value="ELONGATION FACTOR P"/>
    <property type="match status" value="1"/>
</dbReference>
<accession>A0A7C0ZFJ2</accession>
<dbReference type="CDD" id="cd04470">
    <property type="entry name" value="S1_EF-P_repeat_1"/>
    <property type="match status" value="1"/>
</dbReference>
<dbReference type="FunFam" id="2.30.30.30:FF:000003">
    <property type="entry name" value="Elongation factor P"/>
    <property type="match status" value="1"/>
</dbReference>
<dbReference type="CDD" id="cd05794">
    <property type="entry name" value="S1_EF-P_repeat_2"/>
    <property type="match status" value="1"/>
</dbReference>
<protein>
    <recommendedName>
        <fullName evidence="7 8">Elongation factor P</fullName>
        <shortName evidence="7">EF-P</shortName>
    </recommendedName>
</protein>
<keyword evidence="4 7" id="KW-0963">Cytoplasm</keyword>
<gene>
    <name evidence="7 12" type="primary">efp</name>
    <name evidence="12" type="ORF">ENF18_08135</name>
</gene>
<dbReference type="InterPro" id="IPR015365">
    <property type="entry name" value="Elong-fact-P_C"/>
</dbReference>
<evidence type="ECO:0000256" key="7">
    <source>
        <dbReference type="HAMAP-Rule" id="MF_00141"/>
    </source>
</evidence>
<dbReference type="GO" id="GO:0003746">
    <property type="term" value="F:translation elongation factor activity"/>
    <property type="evidence" value="ECO:0007669"/>
    <property type="project" value="UniProtKB-UniRule"/>
</dbReference>
<dbReference type="SUPFAM" id="SSF50104">
    <property type="entry name" value="Translation proteins SH3-like domain"/>
    <property type="match status" value="1"/>
</dbReference>
<comment type="pathway">
    <text evidence="2 7">Protein biosynthesis; polypeptide chain elongation.</text>
</comment>
<dbReference type="InterPro" id="IPR013185">
    <property type="entry name" value="Transl_elong_KOW-like"/>
</dbReference>
<dbReference type="GO" id="GO:0043043">
    <property type="term" value="P:peptide biosynthetic process"/>
    <property type="evidence" value="ECO:0007669"/>
    <property type="project" value="InterPro"/>
</dbReference>
<dbReference type="SMART" id="SM00841">
    <property type="entry name" value="Elong-fact-P_C"/>
    <property type="match status" value="1"/>
</dbReference>
<evidence type="ECO:0000256" key="4">
    <source>
        <dbReference type="ARBA" id="ARBA00022490"/>
    </source>
</evidence>
<evidence type="ECO:0000256" key="5">
    <source>
        <dbReference type="ARBA" id="ARBA00022768"/>
    </source>
</evidence>
<evidence type="ECO:0000256" key="3">
    <source>
        <dbReference type="ARBA" id="ARBA00009479"/>
    </source>
</evidence>
<feature type="domain" description="Translation elongation factor P/YeiP central" evidence="11">
    <location>
        <begin position="67"/>
        <end position="121"/>
    </location>
</feature>
<comment type="function">
    <text evidence="7">Involved in peptide bond synthesis. Stimulates efficient translation and peptide-bond synthesis on native or reconstituted 70S ribosomes in vitro. Probably functions indirectly by altering the affinity of the ribosome for aminoacyl-tRNA, thus increasing their reactivity as acceptors for peptidyl transferase.</text>
</comment>
<dbReference type="Pfam" id="PF09285">
    <property type="entry name" value="Elong-fact-P_C"/>
    <property type="match status" value="1"/>
</dbReference>
<dbReference type="InterPro" id="IPR008991">
    <property type="entry name" value="Translation_prot_SH3-like_sf"/>
</dbReference>
<dbReference type="FunFam" id="2.40.50.140:FF:000004">
    <property type="entry name" value="Elongation factor P"/>
    <property type="match status" value="1"/>
</dbReference>
<dbReference type="InterPro" id="IPR001059">
    <property type="entry name" value="Transl_elong_P/YeiP_cen"/>
</dbReference>
<evidence type="ECO:0000256" key="6">
    <source>
        <dbReference type="ARBA" id="ARBA00022917"/>
    </source>
</evidence>
<evidence type="ECO:0000256" key="2">
    <source>
        <dbReference type="ARBA" id="ARBA00004815"/>
    </source>
</evidence>
<sequence length="187" mass="21006">MADTSDIRKGLTIELDGQIFKVVEFLHVKPGKGQAFVRTKLKNVETGAVIEKTFKTGTTIYPVRLEERPAQFIYKEGDNYVFMDMETYENYPIPGDEIQEETKYLKEGLEVSLLFAKDRIVGIKLPNFVVLEIVETDPGIRGDTAQGGSKPAKLETGAVVTVPLFVETGEKIKIDTRTGEYIERVKE</sequence>
<dbReference type="Pfam" id="PF01132">
    <property type="entry name" value="EFP"/>
    <property type="match status" value="1"/>
</dbReference>
<dbReference type="NCBIfam" id="TIGR00038">
    <property type="entry name" value="efp"/>
    <property type="match status" value="1"/>
</dbReference>
<comment type="subcellular location">
    <subcellularLocation>
        <location evidence="1 7">Cytoplasm</location>
    </subcellularLocation>
</comment>
<dbReference type="PANTHER" id="PTHR30053:SF12">
    <property type="entry name" value="ELONGATION FACTOR P (EF-P) FAMILY PROTEIN"/>
    <property type="match status" value="1"/>
</dbReference>
<proteinExistence type="inferred from homology"/>
<dbReference type="FunFam" id="2.40.50.140:FF:000009">
    <property type="entry name" value="Elongation factor P"/>
    <property type="match status" value="1"/>
</dbReference>
<dbReference type="SUPFAM" id="SSF50249">
    <property type="entry name" value="Nucleic acid-binding proteins"/>
    <property type="match status" value="2"/>
</dbReference>
<evidence type="ECO:0000313" key="12">
    <source>
        <dbReference type="EMBL" id="HDI83741.1"/>
    </source>
</evidence>
<dbReference type="InterPro" id="IPR014722">
    <property type="entry name" value="Rib_uL2_dom2"/>
</dbReference>
<dbReference type="GO" id="GO:0005829">
    <property type="term" value="C:cytosol"/>
    <property type="evidence" value="ECO:0007669"/>
    <property type="project" value="UniProtKB-ARBA"/>
</dbReference>
<dbReference type="InterPro" id="IPR013852">
    <property type="entry name" value="Transl_elong_P/YeiP_CS"/>
</dbReference>
<keyword evidence="5 7" id="KW-0251">Elongation factor</keyword>
<dbReference type="InterPro" id="IPR020599">
    <property type="entry name" value="Transl_elong_fac_P/YeiP"/>
</dbReference>
<dbReference type="InterPro" id="IPR011768">
    <property type="entry name" value="Transl_elongation_fac_P"/>
</dbReference>
<dbReference type="NCBIfam" id="NF001810">
    <property type="entry name" value="PRK00529.1"/>
    <property type="match status" value="1"/>
</dbReference>
<dbReference type="SMART" id="SM01185">
    <property type="entry name" value="EFP"/>
    <property type="match status" value="1"/>
</dbReference>
<dbReference type="AlphaFoldDB" id="A0A7C0ZFJ2"/>
<dbReference type="Proteomes" id="UP000885847">
    <property type="component" value="Unassembled WGS sequence"/>
</dbReference>
<feature type="domain" description="Elongation factor P C-terminal" evidence="10">
    <location>
        <begin position="129"/>
        <end position="184"/>
    </location>
</feature>
<dbReference type="PIRSF" id="PIRSF005901">
    <property type="entry name" value="EF-P"/>
    <property type="match status" value="1"/>
</dbReference>
<dbReference type="PROSITE" id="PS01275">
    <property type="entry name" value="EFP"/>
    <property type="match status" value="1"/>
</dbReference>
<evidence type="ECO:0000256" key="9">
    <source>
        <dbReference type="RuleBase" id="RU004389"/>
    </source>
</evidence>
<dbReference type="Gene3D" id="2.40.50.140">
    <property type="entry name" value="Nucleic acid-binding proteins"/>
    <property type="match status" value="2"/>
</dbReference>
<dbReference type="Gene3D" id="2.30.30.30">
    <property type="match status" value="1"/>
</dbReference>